<evidence type="ECO:0000256" key="7">
    <source>
        <dbReference type="ARBA" id="ARBA00023033"/>
    </source>
</evidence>
<comment type="similarity">
    <text evidence="2 9">Belongs to the cytochrome P450 family.</text>
</comment>
<dbReference type="GO" id="GO:0005506">
    <property type="term" value="F:iron ion binding"/>
    <property type="evidence" value="ECO:0007669"/>
    <property type="project" value="InterPro"/>
</dbReference>
<dbReference type="PROSITE" id="PS00086">
    <property type="entry name" value="CYTOCHROME_P450"/>
    <property type="match status" value="1"/>
</dbReference>
<dbReference type="EMBL" id="RSEC01000046">
    <property type="protein sequence ID" value="RSD17134.1"/>
    <property type="molecule type" value="Genomic_DNA"/>
</dbReference>
<dbReference type="SUPFAM" id="SSF48264">
    <property type="entry name" value="Cytochrome P450"/>
    <property type="match status" value="1"/>
</dbReference>
<comment type="pathway">
    <text evidence="1">Antibiotic biosynthesis; vancomycin biosynthesis.</text>
</comment>
<evidence type="ECO:0000256" key="3">
    <source>
        <dbReference type="ARBA" id="ARBA00022617"/>
    </source>
</evidence>
<protein>
    <submittedName>
        <fullName evidence="11">Cytochrome P450</fullName>
    </submittedName>
</protein>
<evidence type="ECO:0000256" key="2">
    <source>
        <dbReference type="ARBA" id="ARBA00010617"/>
    </source>
</evidence>
<dbReference type="CDD" id="cd11030">
    <property type="entry name" value="CYP105-like"/>
    <property type="match status" value="1"/>
</dbReference>
<dbReference type="GO" id="GO:0004497">
    <property type="term" value="F:monooxygenase activity"/>
    <property type="evidence" value="ECO:0007669"/>
    <property type="project" value="UniProtKB-KW"/>
</dbReference>
<comment type="caution">
    <text evidence="11">The sequence shown here is derived from an EMBL/GenBank/DDBJ whole genome shotgun (WGS) entry which is preliminary data.</text>
</comment>
<evidence type="ECO:0000313" key="11">
    <source>
        <dbReference type="EMBL" id="RSD17134.1"/>
    </source>
</evidence>
<evidence type="ECO:0000313" key="12">
    <source>
        <dbReference type="Proteomes" id="UP000267081"/>
    </source>
</evidence>
<dbReference type="GO" id="GO:0016705">
    <property type="term" value="F:oxidoreductase activity, acting on paired donors, with incorporation or reduction of molecular oxygen"/>
    <property type="evidence" value="ECO:0007669"/>
    <property type="project" value="InterPro"/>
</dbReference>
<name>A0A3R9FMA6_9PSEU</name>
<dbReference type="RefSeq" id="WP_125310486.1">
    <property type="nucleotide sequence ID" value="NZ_RSEC01000046.1"/>
</dbReference>
<accession>A0A3R9FMA6</accession>
<keyword evidence="12" id="KW-1185">Reference proteome</keyword>
<dbReference type="FunFam" id="1.10.630.10:FF:000018">
    <property type="entry name" value="Cytochrome P450 monooxygenase"/>
    <property type="match status" value="1"/>
</dbReference>
<evidence type="ECO:0000256" key="4">
    <source>
        <dbReference type="ARBA" id="ARBA00022723"/>
    </source>
</evidence>
<evidence type="ECO:0000256" key="9">
    <source>
        <dbReference type="RuleBase" id="RU000461"/>
    </source>
</evidence>
<keyword evidence="3 9" id="KW-0349">Heme</keyword>
<dbReference type="GO" id="GO:0020037">
    <property type="term" value="F:heme binding"/>
    <property type="evidence" value="ECO:0007669"/>
    <property type="project" value="InterPro"/>
</dbReference>
<dbReference type="PRINTS" id="PR00359">
    <property type="entry name" value="BP450"/>
</dbReference>
<evidence type="ECO:0000256" key="1">
    <source>
        <dbReference type="ARBA" id="ARBA00004660"/>
    </source>
</evidence>
<keyword evidence="4 9" id="KW-0479">Metal-binding</keyword>
<evidence type="ECO:0000256" key="10">
    <source>
        <dbReference type="SAM" id="MobiDB-lite"/>
    </source>
</evidence>
<organism evidence="11 12">
    <name type="scientific">Amycolatopsis eburnea</name>
    <dbReference type="NCBI Taxonomy" id="2267691"/>
    <lineage>
        <taxon>Bacteria</taxon>
        <taxon>Bacillati</taxon>
        <taxon>Actinomycetota</taxon>
        <taxon>Actinomycetes</taxon>
        <taxon>Pseudonocardiales</taxon>
        <taxon>Pseudonocardiaceae</taxon>
        <taxon>Amycolatopsis</taxon>
    </lineage>
</organism>
<dbReference type="PANTHER" id="PTHR46696:SF1">
    <property type="entry name" value="CYTOCHROME P450 YJIB-RELATED"/>
    <property type="match status" value="1"/>
</dbReference>
<dbReference type="OrthoDB" id="3664945at2"/>
<dbReference type="InterPro" id="IPR017972">
    <property type="entry name" value="Cyt_P450_CS"/>
</dbReference>
<dbReference type="Proteomes" id="UP000267081">
    <property type="component" value="Unassembled WGS sequence"/>
</dbReference>
<keyword evidence="5 9" id="KW-0560">Oxidoreductase</keyword>
<evidence type="ECO:0000256" key="6">
    <source>
        <dbReference type="ARBA" id="ARBA00023004"/>
    </source>
</evidence>
<gene>
    <name evidence="11" type="ORF">EIY87_20300</name>
</gene>
<dbReference type="InterPro" id="IPR001128">
    <property type="entry name" value="Cyt_P450"/>
</dbReference>
<dbReference type="InterPro" id="IPR002397">
    <property type="entry name" value="Cyt_P450_B"/>
</dbReference>
<proteinExistence type="inferred from homology"/>
<dbReference type="Pfam" id="PF00067">
    <property type="entry name" value="p450"/>
    <property type="match status" value="1"/>
</dbReference>
<evidence type="ECO:0000256" key="5">
    <source>
        <dbReference type="ARBA" id="ARBA00023002"/>
    </source>
</evidence>
<dbReference type="Gene3D" id="1.10.630.10">
    <property type="entry name" value="Cytochrome P450"/>
    <property type="match status" value="1"/>
</dbReference>
<dbReference type="PRINTS" id="PR00385">
    <property type="entry name" value="P450"/>
</dbReference>
<feature type="region of interest" description="Disordered" evidence="10">
    <location>
        <begin position="1"/>
        <end position="24"/>
    </location>
</feature>
<dbReference type="AlphaFoldDB" id="A0A3R9FMA6"/>
<sequence>MVSTEPGIVGFPRRAPGQVTPPDGYAELRARPGLCRTVLPGGTPVWLVARHEDVRAALTDPRLSSDPSKPGFPATGGAPEALPGWFVAMDAPEHTRYRKLLIPEFTVRKVRELRPGIQQVVDERIDAMLAAGNSADLVSAFCLVLPSLVICQLLGVPYSDHEHFESRTRVLVSLASTARQREVALGEINTYLTELIAAKRSAPGEDLISRLIAGGVLDDAELLGVAMLLLVAGHETTANMLSLGVVTLLENPQWIGHEGVVEELLRFFSISDVVSLRVATEDLEISGQLIRRGEGVAPLGLAAGHDGTVFEDAGEFCPARSARHHVAFGYGIHQCIGQHLARLEMDVALTTLFERVPRLRLAVPADELEFKHDGVLFGLYALPVRW</sequence>
<evidence type="ECO:0000256" key="8">
    <source>
        <dbReference type="ARBA" id="ARBA00055433"/>
    </source>
</evidence>
<keyword evidence="6 9" id="KW-0408">Iron</keyword>
<comment type="function">
    <text evidence="8">Involved in the coupling of aromatic side chains of the heptapeptide of vancomycin.</text>
</comment>
<dbReference type="InterPro" id="IPR036396">
    <property type="entry name" value="Cyt_P450_sf"/>
</dbReference>
<keyword evidence="7 9" id="KW-0503">Monooxygenase</keyword>
<reference evidence="11 12" key="1">
    <citation type="submission" date="2018-12" db="EMBL/GenBank/DDBJ databases">
        <title>Amycolatopsis eburnea sp. nov. actinomycete associate with arbuscular mycorrhiza fungal spore.</title>
        <authorList>
            <person name="Lumyong S."/>
            <person name="Chaiya L."/>
        </authorList>
    </citation>
    <scope>NUCLEOTIDE SEQUENCE [LARGE SCALE GENOMIC DNA]</scope>
    <source>
        <strain evidence="11 12">GLM-1</strain>
    </source>
</reference>
<dbReference type="PANTHER" id="PTHR46696">
    <property type="entry name" value="P450, PUTATIVE (EUROFUNG)-RELATED"/>
    <property type="match status" value="1"/>
</dbReference>